<protein>
    <submittedName>
        <fullName evidence="1">Uncharacterized protein</fullName>
    </submittedName>
</protein>
<name>A0A176YLC4_9BRAD</name>
<accession>A0A176YLC4</accession>
<organism evidence="1 2">
    <name type="scientific">Bradyrhizobium neotropicale</name>
    <dbReference type="NCBI Taxonomy" id="1497615"/>
    <lineage>
        <taxon>Bacteria</taxon>
        <taxon>Pseudomonadati</taxon>
        <taxon>Pseudomonadota</taxon>
        <taxon>Alphaproteobacteria</taxon>
        <taxon>Hyphomicrobiales</taxon>
        <taxon>Nitrobacteraceae</taxon>
        <taxon>Bradyrhizobium</taxon>
    </lineage>
</organism>
<comment type="caution">
    <text evidence="1">The sequence shown here is derived from an EMBL/GenBank/DDBJ whole genome shotgun (WGS) entry which is preliminary data.</text>
</comment>
<evidence type="ECO:0000313" key="2">
    <source>
        <dbReference type="Proteomes" id="UP000077173"/>
    </source>
</evidence>
<gene>
    <name evidence="1" type="ORF">AXW67_30560</name>
</gene>
<dbReference type="GeneID" id="32582572"/>
<sequence length="196" mass="20968">MITAERLAATAVRYSGYDVPKPKWPRPGLLLPVTVDLADPNRFRIEWDEVSTGRKAAEGLAASLRGEQQASGDHVFPRAWREVEHSASSPTLVNGLTPQQTEIALAGGAGALGLVPTTAKVLSAQEAGPSSAPGGTWDITLRVSDPNGGPPWQAVTRISFSSPERREMRTTTGCELPVLVDSDNHNRIIVDIPRVS</sequence>
<dbReference type="AlphaFoldDB" id="A0A176YLC4"/>
<keyword evidence="2" id="KW-1185">Reference proteome</keyword>
<proteinExistence type="predicted"/>
<dbReference type="Proteomes" id="UP000077173">
    <property type="component" value="Unassembled WGS sequence"/>
</dbReference>
<evidence type="ECO:0000313" key="1">
    <source>
        <dbReference type="EMBL" id="OAF07384.1"/>
    </source>
</evidence>
<dbReference type="EMBL" id="LSEF01000114">
    <property type="protein sequence ID" value="OAF07384.1"/>
    <property type="molecule type" value="Genomic_DNA"/>
</dbReference>
<reference evidence="1 2" key="1">
    <citation type="submission" date="2016-02" db="EMBL/GenBank/DDBJ databases">
        <title>Draft genome sequence of the strain BR 10247T Bradyrhizobium neotropicale isolated from nodules of Centrolobium paraense.</title>
        <authorList>
            <person name="Simoes-Araujo J.L."/>
            <person name="Barauna A.C."/>
            <person name="Silva K."/>
            <person name="Zilli J.E."/>
        </authorList>
    </citation>
    <scope>NUCLEOTIDE SEQUENCE [LARGE SCALE GENOMIC DNA]</scope>
    <source>
        <strain evidence="1 2">BR 10247</strain>
    </source>
</reference>